<evidence type="ECO:0000256" key="2">
    <source>
        <dbReference type="SAM" id="MobiDB-lite"/>
    </source>
</evidence>
<organism evidence="3 4">
    <name type="scientific">Gemmata palustris</name>
    <dbReference type="NCBI Taxonomy" id="2822762"/>
    <lineage>
        <taxon>Bacteria</taxon>
        <taxon>Pseudomonadati</taxon>
        <taxon>Planctomycetota</taxon>
        <taxon>Planctomycetia</taxon>
        <taxon>Gemmatales</taxon>
        <taxon>Gemmataceae</taxon>
        <taxon>Gemmata</taxon>
    </lineage>
</organism>
<evidence type="ECO:0000313" key="3">
    <source>
        <dbReference type="EMBL" id="MBP3955665.1"/>
    </source>
</evidence>
<name>A0ABS5BPS4_9BACT</name>
<dbReference type="PROSITE" id="PS51257">
    <property type="entry name" value="PROKAR_LIPOPROTEIN"/>
    <property type="match status" value="1"/>
</dbReference>
<evidence type="ECO:0000256" key="1">
    <source>
        <dbReference type="SAM" id="Coils"/>
    </source>
</evidence>
<evidence type="ECO:0008006" key="5">
    <source>
        <dbReference type="Google" id="ProtNLM"/>
    </source>
</evidence>
<accession>A0ABS5BPS4</accession>
<keyword evidence="4" id="KW-1185">Reference proteome</keyword>
<comment type="caution">
    <text evidence="3">The sequence shown here is derived from an EMBL/GenBank/DDBJ whole genome shotgun (WGS) entry which is preliminary data.</text>
</comment>
<sequence>MRTALVPVLLALGAGCGSPAPEESRPTSTQEPEEPALALQDQLAWLKSARAALAQRVGELERDAARAADRHRLAVRAHELATYDNGGDRNGAEGRRKQVEELLNQRAALIEKTREEIRHLREHRLAEYDRLTVEGDERLAAGRSDLLVYPAAIASDYRVAVAQRWSDLDAPIRKQRK</sequence>
<proteinExistence type="predicted"/>
<dbReference type="Proteomes" id="UP000676565">
    <property type="component" value="Unassembled WGS sequence"/>
</dbReference>
<protein>
    <recommendedName>
        <fullName evidence="5">OmpH family outer membrane protein</fullName>
    </recommendedName>
</protein>
<evidence type="ECO:0000313" key="4">
    <source>
        <dbReference type="Proteomes" id="UP000676565"/>
    </source>
</evidence>
<feature type="coiled-coil region" evidence="1">
    <location>
        <begin position="50"/>
        <end position="116"/>
    </location>
</feature>
<dbReference type="EMBL" id="JAGKQQ010000001">
    <property type="protein sequence ID" value="MBP3955665.1"/>
    <property type="molecule type" value="Genomic_DNA"/>
</dbReference>
<feature type="region of interest" description="Disordered" evidence="2">
    <location>
        <begin position="15"/>
        <end position="36"/>
    </location>
</feature>
<dbReference type="RefSeq" id="WP_210653732.1">
    <property type="nucleotide sequence ID" value="NZ_JAGKQQ010000001.1"/>
</dbReference>
<reference evidence="3 4" key="1">
    <citation type="submission" date="2021-04" db="EMBL/GenBank/DDBJ databases">
        <authorList>
            <person name="Ivanova A."/>
        </authorList>
    </citation>
    <scope>NUCLEOTIDE SEQUENCE [LARGE SCALE GENOMIC DNA]</scope>
    <source>
        <strain evidence="3 4">G18</strain>
    </source>
</reference>
<keyword evidence="1" id="KW-0175">Coiled coil</keyword>
<gene>
    <name evidence="3" type="ORF">J8F10_10270</name>
</gene>